<dbReference type="InterPro" id="IPR016181">
    <property type="entry name" value="Acyl_CoA_acyltransferase"/>
</dbReference>
<keyword evidence="2" id="KW-0808">Transferase</keyword>
<reference evidence="2 3" key="1">
    <citation type="submission" date="2018-11" db="EMBL/GenBank/DDBJ databases">
        <title>Genomic Encyclopedia of Type Strains, Phase IV (KMG-IV): sequencing the most valuable type-strain genomes for metagenomic binning, comparative biology and taxonomic classification.</title>
        <authorList>
            <person name="Goeker M."/>
        </authorList>
    </citation>
    <scope>NUCLEOTIDE SEQUENCE [LARGE SCALE GENOMIC DNA]</scope>
    <source>
        <strain evidence="2 3">DSM 5900</strain>
    </source>
</reference>
<dbReference type="AlphaFoldDB" id="A0A3N1M1W9"/>
<dbReference type="EMBL" id="RJKX01000011">
    <property type="protein sequence ID" value="ROQ01514.1"/>
    <property type="molecule type" value="Genomic_DNA"/>
</dbReference>
<name>A0A3N1M1W9_9PROT</name>
<accession>A0A3N1M1W9</accession>
<evidence type="ECO:0000313" key="2">
    <source>
        <dbReference type="EMBL" id="ROQ01514.1"/>
    </source>
</evidence>
<dbReference type="InterPro" id="IPR000182">
    <property type="entry name" value="GNAT_dom"/>
</dbReference>
<dbReference type="Pfam" id="PF00583">
    <property type="entry name" value="Acetyltransf_1"/>
    <property type="match status" value="1"/>
</dbReference>
<keyword evidence="3" id="KW-1185">Reference proteome</keyword>
<evidence type="ECO:0000313" key="3">
    <source>
        <dbReference type="Proteomes" id="UP000278222"/>
    </source>
</evidence>
<dbReference type="Proteomes" id="UP000278222">
    <property type="component" value="Unassembled WGS sequence"/>
</dbReference>
<dbReference type="OrthoDB" id="9815099at2"/>
<evidence type="ECO:0000259" key="1">
    <source>
        <dbReference type="PROSITE" id="PS51186"/>
    </source>
</evidence>
<dbReference type="RefSeq" id="WP_123688265.1">
    <property type="nucleotide sequence ID" value="NZ_AP019700.1"/>
</dbReference>
<dbReference type="GO" id="GO:0016747">
    <property type="term" value="F:acyltransferase activity, transferring groups other than amino-acyl groups"/>
    <property type="evidence" value="ECO:0007669"/>
    <property type="project" value="InterPro"/>
</dbReference>
<feature type="domain" description="N-acetyltransferase" evidence="1">
    <location>
        <begin position="1"/>
        <end position="145"/>
    </location>
</feature>
<sequence length="186" mass="19691">MTIRFETPHDAAAIEDILDRSFAPGRERKTAYRLRDGVAPIDSLSFVNTLPTGAVAATLRFWPIALGWERVPALLLGPLAVDPALQGLGFGKALMRHGLAAAAADGHRIVVLVGDPGYYEPFGFSRAMTRNLSMPGPVEAHRFLARELVPGALDGVQGMIQRAANDPGPVLAARAGAGATPMFAEP</sequence>
<dbReference type="CDD" id="cd04301">
    <property type="entry name" value="NAT_SF"/>
    <property type="match status" value="1"/>
</dbReference>
<proteinExistence type="predicted"/>
<protein>
    <submittedName>
        <fullName evidence="2">Putative N-acetyltransferase YhbS</fullName>
    </submittedName>
</protein>
<dbReference type="PROSITE" id="PS51186">
    <property type="entry name" value="GNAT"/>
    <property type="match status" value="1"/>
</dbReference>
<dbReference type="SUPFAM" id="SSF55729">
    <property type="entry name" value="Acyl-CoA N-acyltransferases (Nat)"/>
    <property type="match status" value="1"/>
</dbReference>
<dbReference type="Gene3D" id="3.40.630.30">
    <property type="match status" value="1"/>
</dbReference>
<comment type="caution">
    <text evidence="2">The sequence shown here is derived from an EMBL/GenBank/DDBJ whole genome shotgun (WGS) entry which is preliminary data.</text>
</comment>
<organism evidence="2 3">
    <name type="scientific">Stella humosa</name>
    <dbReference type="NCBI Taxonomy" id="94"/>
    <lineage>
        <taxon>Bacteria</taxon>
        <taxon>Pseudomonadati</taxon>
        <taxon>Pseudomonadota</taxon>
        <taxon>Alphaproteobacteria</taxon>
        <taxon>Rhodospirillales</taxon>
        <taxon>Stellaceae</taxon>
        <taxon>Stella</taxon>
    </lineage>
</organism>
<gene>
    <name evidence="2" type="ORF">EDC65_0694</name>
</gene>